<evidence type="ECO:0000313" key="2">
    <source>
        <dbReference type="Proteomes" id="UP000061546"/>
    </source>
</evidence>
<dbReference type="InterPro" id="IPR011050">
    <property type="entry name" value="Pectin_lyase_fold/virulence"/>
</dbReference>
<name>A0A0K2L9V7_9LACO</name>
<organism evidence="1 2">
    <name type="scientific">Companilactobacillus heilongjiangensis</name>
    <dbReference type="NCBI Taxonomy" id="1074467"/>
    <lineage>
        <taxon>Bacteria</taxon>
        <taxon>Bacillati</taxon>
        <taxon>Bacillota</taxon>
        <taxon>Bacilli</taxon>
        <taxon>Lactobacillales</taxon>
        <taxon>Lactobacillaceae</taxon>
        <taxon>Companilactobacillus</taxon>
    </lineage>
</organism>
<dbReference type="KEGG" id="lhi:JP39_00960"/>
<protein>
    <recommendedName>
        <fullName evidence="3">DUF1565 domain-containing protein</fullName>
    </recommendedName>
</protein>
<dbReference type="AlphaFoldDB" id="A0A0K2L9V7"/>
<dbReference type="EMBL" id="CP012559">
    <property type="protein sequence ID" value="ALB28061.1"/>
    <property type="molecule type" value="Genomic_DNA"/>
</dbReference>
<evidence type="ECO:0000313" key="1">
    <source>
        <dbReference type="EMBL" id="ALB28061.1"/>
    </source>
</evidence>
<dbReference type="Proteomes" id="UP000061546">
    <property type="component" value="Chromosome"/>
</dbReference>
<dbReference type="OrthoDB" id="2326185at2"/>
<accession>A0A0K2L9V7</accession>
<gene>
    <name evidence="1" type="ORF">JP39_00960</name>
</gene>
<dbReference type="RefSeq" id="WP_041501640.1">
    <property type="nucleotide sequence ID" value="NZ_BJDV01000009.1"/>
</dbReference>
<evidence type="ECO:0008006" key="3">
    <source>
        <dbReference type="Google" id="ProtNLM"/>
    </source>
</evidence>
<proteinExistence type="predicted"/>
<sequence length="264" mass="29688">MKTINVKTDYELYKAINTADNGDTISLKPGEYFATHSIFLSLKKSLTIKGQYANAKATKINGGLFFGKNVTLILENLVMTFDDEKGNTLALYEGAKLYCNNVIIDRSNTSSWDTIYCSNSFLSLKNSDIRSDRQKTATSTSLENSQLISIGSNMHMPKLINSTAYLKDSFVSYSLILKEKSKLFFTDLAIDSTQNSEYSDFYVSGESTVNGENLDFYKDEPFIDVLNSDFEGNNFFAGKDKVRWRYDNDSNVLLDGNQPFNNAL</sequence>
<dbReference type="STRING" id="1074467.JP39_00960"/>
<dbReference type="SUPFAM" id="SSF51126">
    <property type="entry name" value="Pectin lyase-like"/>
    <property type="match status" value="1"/>
</dbReference>
<reference evidence="1 2" key="1">
    <citation type="submission" date="2015-08" db="EMBL/GenBank/DDBJ databases">
        <title>Genomic sequence of Lactobacillus heilongjiangensis DSM 28069, isolated from Chinese traditional pickle.</title>
        <authorList>
            <person name="Jiang X."/>
            <person name="Zheng B."/>
            <person name="Cheng H."/>
        </authorList>
    </citation>
    <scope>NUCLEOTIDE SEQUENCE [LARGE SCALE GENOMIC DNA]</scope>
    <source>
        <strain evidence="1 2">DSM 28069</strain>
    </source>
</reference>
<keyword evidence="2" id="KW-1185">Reference proteome</keyword>